<sequence length="311" mass="34938">MARTKELFHHINEHIYQGKPLLLQRTSFVAEGESVVCERPGCEEALAANVYYLCLGTDSCFCVRCFEMLWNGECTGGLPIEIGTPRKTPRRDSAVMVGIPQLDGTFDRLHIQQPVFMRAMHAQTHDTPAEPSAPLAQSGIMECMHASSDDDAELVRPVGPVCAPERRASFSEAHLEHDDPGTPDTLDSTDSNGEWRYPPTYFQKIHYGIEPGATLSEIDKAVLALWKHVSVEQWRWNGHLARTDARRAFHADETSEDESLRMEALTSYDADEEEVNGLMSLTGLRKKDCQGRDLSVVLKEAVEIQNQRQRE</sequence>
<evidence type="ECO:0000313" key="2">
    <source>
        <dbReference type="EMBL" id="EME47231.1"/>
    </source>
</evidence>
<proteinExistence type="predicted"/>
<reference evidence="2 3" key="2">
    <citation type="journal article" date="2012" name="PLoS Pathog.">
        <title>Diverse lifestyles and strategies of plant pathogenesis encoded in the genomes of eighteen Dothideomycetes fungi.</title>
        <authorList>
            <person name="Ohm R.A."/>
            <person name="Feau N."/>
            <person name="Henrissat B."/>
            <person name="Schoch C.L."/>
            <person name="Horwitz B.A."/>
            <person name="Barry K.W."/>
            <person name="Condon B.J."/>
            <person name="Copeland A.C."/>
            <person name="Dhillon B."/>
            <person name="Glaser F."/>
            <person name="Hesse C.N."/>
            <person name="Kosti I."/>
            <person name="LaButti K."/>
            <person name="Lindquist E.A."/>
            <person name="Lucas S."/>
            <person name="Salamov A.A."/>
            <person name="Bradshaw R.E."/>
            <person name="Ciuffetti L."/>
            <person name="Hamelin R.C."/>
            <person name="Kema G.H.J."/>
            <person name="Lawrence C."/>
            <person name="Scott J.A."/>
            <person name="Spatafora J.W."/>
            <person name="Turgeon B.G."/>
            <person name="de Wit P.J.G.M."/>
            <person name="Zhong S."/>
            <person name="Goodwin S.B."/>
            <person name="Grigoriev I.V."/>
        </authorList>
    </citation>
    <scope>NUCLEOTIDE SEQUENCE [LARGE SCALE GENOMIC DNA]</scope>
    <source>
        <strain evidence="3">NZE10 / CBS 128990</strain>
    </source>
</reference>
<reference evidence="3" key="1">
    <citation type="journal article" date="2012" name="PLoS Genet.">
        <title>The genomes of the fungal plant pathogens Cladosporium fulvum and Dothistroma septosporum reveal adaptation to different hosts and lifestyles but also signatures of common ancestry.</title>
        <authorList>
            <person name="de Wit P.J.G.M."/>
            <person name="van der Burgt A."/>
            <person name="Oekmen B."/>
            <person name="Stergiopoulos I."/>
            <person name="Abd-Elsalam K.A."/>
            <person name="Aerts A.L."/>
            <person name="Bahkali A.H."/>
            <person name="Beenen H.G."/>
            <person name="Chettri P."/>
            <person name="Cox M.P."/>
            <person name="Datema E."/>
            <person name="de Vries R.P."/>
            <person name="Dhillon B."/>
            <person name="Ganley A.R."/>
            <person name="Griffiths S.A."/>
            <person name="Guo Y."/>
            <person name="Hamelin R.C."/>
            <person name="Henrissat B."/>
            <person name="Kabir M.S."/>
            <person name="Jashni M.K."/>
            <person name="Kema G."/>
            <person name="Klaubauf S."/>
            <person name="Lapidus A."/>
            <person name="Levasseur A."/>
            <person name="Lindquist E."/>
            <person name="Mehrabi R."/>
            <person name="Ohm R.A."/>
            <person name="Owen T.J."/>
            <person name="Salamov A."/>
            <person name="Schwelm A."/>
            <person name="Schijlen E."/>
            <person name="Sun H."/>
            <person name="van den Burg H.A."/>
            <person name="van Ham R.C.H.J."/>
            <person name="Zhang S."/>
            <person name="Goodwin S.B."/>
            <person name="Grigoriev I.V."/>
            <person name="Collemare J."/>
            <person name="Bradshaw R.E."/>
        </authorList>
    </citation>
    <scope>NUCLEOTIDE SEQUENCE [LARGE SCALE GENOMIC DNA]</scope>
    <source>
        <strain evidence="3">NZE10 / CBS 128990</strain>
    </source>
</reference>
<dbReference type="AlphaFoldDB" id="N1PUS0"/>
<keyword evidence="3" id="KW-1185">Reference proteome</keyword>
<dbReference type="OrthoDB" id="3636334at2759"/>
<organism evidence="2 3">
    <name type="scientific">Dothistroma septosporum (strain NZE10 / CBS 128990)</name>
    <name type="common">Red band needle blight fungus</name>
    <name type="synonym">Mycosphaerella pini</name>
    <dbReference type="NCBI Taxonomy" id="675120"/>
    <lineage>
        <taxon>Eukaryota</taxon>
        <taxon>Fungi</taxon>
        <taxon>Dikarya</taxon>
        <taxon>Ascomycota</taxon>
        <taxon>Pezizomycotina</taxon>
        <taxon>Dothideomycetes</taxon>
        <taxon>Dothideomycetidae</taxon>
        <taxon>Mycosphaerellales</taxon>
        <taxon>Mycosphaerellaceae</taxon>
        <taxon>Dothistroma</taxon>
    </lineage>
</organism>
<dbReference type="Proteomes" id="UP000016933">
    <property type="component" value="Unassembled WGS sequence"/>
</dbReference>
<feature type="region of interest" description="Disordered" evidence="1">
    <location>
        <begin position="172"/>
        <end position="193"/>
    </location>
</feature>
<name>N1PUS0_DOTSN</name>
<evidence type="ECO:0000313" key="3">
    <source>
        <dbReference type="Proteomes" id="UP000016933"/>
    </source>
</evidence>
<dbReference type="EMBL" id="KB446536">
    <property type="protein sequence ID" value="EME47231.1"/>
    <property type="molecule type" value="Genomic_DNA"/>
</dbReference>
<gene>
    <name evidence="2" type="ORF">DOTSEDRAFT_69248</name>
</gene>
<protein>
    <submittedName>
        <fullName evidence="2">Uncharacterized protein</fullName>
    </submittedName>
</protein>
<accession>N1PUS0</accession>
<dbReference type="HOGENOM" id="CLU_894357_0_0_1"/>
<evidence type="ECO:0000256" key="1">
    <source>
        <dbReference type="SAM" id="MobiDB-lite"/>
    </source>
</evidence>